<protein>
    <submittedName>
        <fullName evidence="2">Uncharacterized protein</fullName>
    </submittedName>
</protein>
<feature type="signal peptide" evidence="1">
    <location>
        <begin position="1"/>
        <end position="20"/>
    </location>
</feature>
<reference evidence="2 3" key="1">
    <citation type="submission" date="2017-09" db="EMBL/GenBank/DDBJ databases">
        <title>Sphingomonas ginsenosidimutans KACC 14949, whole genome shotgun sequence.</title>
        <authorList>
            <person name="Feng G."/>
            <person name="Zhu H."/>
        </authorList>
    </citation>
    <scope>NUCLEOTIDE SEQUENCE [LARGE SCALE GENOMIC DNA]</scope>
    <source>
        <strain evidence="2 3">KACC 14949</strain>
    </source>
</reference>
<proteinExistence type="predicted"/>
<feature type="chain" id="PRO_5013354219" evidence="1">
    <location>
        <begin position="21"/>
        <end position="222"/>
    </location>
</feature>
<comment type="caution">
    <text evidence="2">The sequence shown here is derived from an EMBL/GenBank/DDBJ whole genome shotgun (WGS) entry which is preliminary data.</text>
</comment>
<keyword evidence="1" id="KW-0732">Signal</keyword>
<evidence type="ECO:0000313" key="3">
    <source>
        <dbReference type="Proteomes" id="UP000218784"/>
    </source>
</evidence>
<organism evidence="2 3">
    <name type="scientific">Sphingomonas ginsenosidimutans</name>
    <dbReference type="NCBI Taxonomy" id="862134"/>
    <lineage>
        <taxon>Bacteria</taxon>
        <taxon>Pseudomonadati</taxon>
        <taxon>Pseudomonadota</taxon>
        <taxon>Alphaproteobacteria</taxon>
        <taxon>Sphingomonadales</taxon>
        <taxon>Sphingomonadaceae</taxon>
        <taxon>Sphingomonas</taxon>
    </lineage>
</organism>
<accession>A0A2A4I0L0</accession>
<keyword evidence="3" id="KW-1185">Reference proteome</keyword>
<dbReference type="EMBL" id="NWVD01000001">
    <property type="protein sequence ID" value="PCG10164.1"/>
    <property type="molecule type" value="Genomic_DNA"/>
</dbReference>
<name>A0A2A4I0L0_9SPHN</name>
<sequence>MMRWTILPLALLAGAAVPVADEDAAVLRGVLAAVDRGGAGMCVPAELTEAPFAGIRRMIVEAAHDHNHQAPGPAERRTAIRAMTAEWEWVADRPVGPALRRAVTDAAYMLAESGDPTPVEYEAVGELNASDTPEGGATVSPAQPRDFGKVDAGWLALGQRLGTAATCGFPVLTLSAVARRGDIAFVEVGISGGPLSGAGEIWALRRTPDGWRTVARRRTWVS</sequence>
<evidence type="ECO:0000256" key="1">
    <source>
        <dbReference type="SAM" id="SignalP"/>
    </source>
</evidence>
<dbReference type="AlphaFoldDB" id="A0A2A4I0L0"/>
<gene>
    <name evidence="2" type="ORF">COA17_01495</name>
</gene>
<dbReference type="Proteomes" id="UP000218784">
    <property type="component" value="Unassembled WGS sequence"/>
</dbReference>
<evidence type="ECO:0000313" key="2">
    <source>
        <dbReference type="EMBL" id="PCG10164.1"/>
    </source>
</evidence>